<gene>
    <name evidence="6" type="ORF">GGD45_001148</name>
</gene>
<protein>
    <submittedName>
        <fullName evidence="6">Uncharacterized protein (DUF849 family)</fullName>
    </submittedName>
</protein>
<evidence type="ECO:0000256" key="3">
    <source>
        <dbReference type="ARBA" id="ARBA00022723"/>
    </source>
</evidence>
<name>A0ABR6QUZ6_RHITR</name>
<evidence type="ECO:0000256" key="4">
    <source>
        <dbReference type="ARBA" id="ARBA00022833"/>
    </source>
</evidence>
<evidence type="ECO:0000256" key="1">
    <source>
        <dbReference type="ARBA" id="ARBA00001947"/>
    </source>
</evidence>
<dbReference type="Gene3D" id="3.20.20.70">
    <property type="entry name" value="Aldolase class I"/>
    <property type="match status" value="1"/>
</dbReference>
<feature type="compositionally biased region" description="Basic and acidic residues" evidence="5">
    <location>
        <begin position="9"/>
        <end position="21"/>
    </location>
</feature>
<dbReference type="PANTHER" id="PTHR37418">
    <property type="entry name" value="3-KETO-5-AMINOHEXANOATE CLEAVAGE ENZYME-RELATED"/>
    <property type="match status" value="1"/>
</dbReference>
<keyword evidence="7" id="KW-1185">Reference proteome</keyword>
<sequence>MTMSFQDIPSRDEAGSSEQRRVMVSVAPNGGRKTKADHPALPLSADELARCAAECRDAGASLIHVHVRDDRGRHSLDAEAYREATSAIRRQVGRELVVQITTESLGIYSPSEMIETVRAVRPEAASIALREIVRDESDERPFARLMEWMSREGVTPQIILYDQVDQEALRDMRSRGLVSDQVPLLYVLGRYSASQTSIPADVLPFVRTDDAPHWSVCAFGQHEAACVVASALLGGNARIGFENNLHLPTGAIAPSNAASVSVVAKALTSLSLPLETADGLRETFSRLQ</sequence>
<comment type="cofactor">
    <cofactor evidence="1">
        <name>Zn(2+)</name>
        <dbReference type="ChEBI" id="CHEBI:29105"/>
    </cofactor>
</comment>
<comment type="caution">
    <text evidence="6">The sequence shown here is derived from an EMBL/GenBank/DDBJ whole genome shotgun (WGS) entry which is preliminary data.</text>
</comment>
<dbReference type="InterPro" id="IPR013785">
    <property type="entry name" value="Aldolase_TIM"/>
</dbReference>
<keyword evidence="4" id="KW-0862">Zinc</keyword>
<keyword evidence="2" id="KW-0808">Transferase</keyword>
<proteinExistence type="predicted"/>
<dbReference type="PANTHER" id="PTHR37418:SF2">
    <property type="entry name" value="3-KETO-5-AMINOHEXANOATE CLEAVAGE ENZYME"/>
    <property type="match status" value="1"/>
</dbReference>
<dbReference type="EMBL" id="JACHBF010000003">
    <property type="protein sequence ID" value="MBB6490751.1"/>
    <property type="molecule type" value="Genomic_DNA"/>
</dbReference>
<evidence type="ECO:0000256" key="5">
    <source>
        <dbReference type="SAM" id="MobiDB-lite"/>
    </source>
</evidence>
<accession>A0ABR6QUZ6</accession>
<feature type="region of interest" description="Disordered" evidence="5">
    <location>
        <begin position="1"/>
        <end position="21"/>
    </location>
</feature>
<keyword evidence="3" id="KW-0479">Metal-binding</keyword>
<dbReference type="Proteomes" id="UP000526625">
    <property type="component" value="Unassembled WGS sequence"/>
</dbReference>
<evidence type="ECO:0000256" key="2">
    <source>
        <dbReference type="ARBA" id="ARBA00022679"/>
    </source>
</evidence>
<dbReference type="Pfam" id="PF05853">
    <property type="entry name" value="BKACE"/>
    <property type="match status" value="1"/>
</dbReference>
<dbReference type="InterPro" id="IPR008567">
    <property type="entry name" value="BKACE"/>
</dbReference>
<evidence type="ECO:0000313" key="6">
    <source>
        <dbReference type="EMBL" id="MBB6490751.1"/>
    </source>
</evidence>
<evidence type="ECO:0000313" key="7">
    <source>
        <dbReference type="Proteomes" id="UP000526625"/>
    </source>
</evidence>
<reference evidence="6 7" key="1">
    <citation type="submission" date="2020-08" db="EMBL/GenBank/DDBJ databases">
        <title>Genomic Encyclopedia of Type Strains, Phase IV (KMG-V): Genome sequencing to study the core and pangenomes of soil and plant-associated prokaryotes.</title>
        <authorList>
            <person name="Whitman W."/>
        </authorList>
    </citation>
    <scope>NUCLEOTIDE SEQUENCE [LARGE SCALE GENOMIC DNA]</scope>
    <source>
        <strain evidence="6 7">SEMIA 4059</strain>
    </source>
</reference>
<organism evidence="6 7">
    <name type="scientific">Rhizobium tropici</name>
    <dbReference type="NCBI Taxonomy" id="398"/>
    <lineage>
        <taxon>Bacteria</taxon>
        <taxon>Pseudomonadati</taxon>
        <taxon>Pseudomonadota</taxon>
        <taxon>Alphaproteobacteria</taxon>
        <taxon>Hyphomicrobiales</taxon>
        <taxon>Rhizobiaceae</taxon>
        <taxon>Rhizobium/Agrobacterium group</taxon>
        <taxon>Rhizobium</taxon>
    </lineage>
</organism>